<evidence type="ECO:0000256" key="1">
    <source>
        <dbReference type="SAM" id="MobiDB-lite"/>
    </source>
</evidence>
<dbReference type="eggNOG" id="ENOG502SS74">
    <property type="taxonomic scope" value="Eukaryota"/>
</dbReference>
<protein>
    <submittedName>
        <fullName evidence="2">Uncharacterized protein</fullName>
    </submittedName>
</protein>
<evidence type="ECO:0000313" key="3">
    <source>
        <dbReference type="Proteomes" id="UP000018144"/>
    </source>
</evidence>
<organism evidence="2 3">
    <name type="scientific">Pyronema omphalodes (strain CBS 100304)</name>
    <name type="common">Pyronema confluens</name>
    <dbReference type="NCBI Taxonomy" id="1076935"/>
    <lineage>
        <taxon>Eukaryota</taxon>
        <taxon>Fungi</taxon>
        <taxon>Dikarya</taxon>
        <taxon>Ascomycota</taxon>
        <taxon>Pezizomycotina</taxon>
        <taxon>Pezizomycetes</taxon>
        <taxon>Pezizales</taxon>
        <taxon>Pyronemataceae</taxon>
        <taxon>Pyronema</taxon>
    </lineage>
</organism>
<reference evidence="2 3" key="1">
    <citation type="journal article" date="2013" name="PLoS Genet.">
        <title>The genome and development-dependent transcriptomes of Pyronema confluens: a window into fungal evolution.</title>
        <authorList>
            <person name="Traeger S."/>
            <person name="Altegoer F."/>
            <person name="Freitag M."/>
            <person name="Gabaldon T."/>
            <person name="Kempken F."/>
            <person name="Kumar A."/>
            <person name="Marcet-Houben M."/>
            <person name="Poggeler S."/>
            <person name="Stajich J.E."/>
            <person name="Nowrousian M."/>
        </authorList>
    </citation>
    <scope>NUCLEOTIDE SEQUENCE [LARGE SCALE GENOMIC DNA]</scope>
    <source>
        <strain evidence="3">CBS 100304</strain>
        <tissue evidence="2">Vegetative mycelium</tissue>
    </source>
</reference>
<feature type="compositionally biased region" description="Basic and acidic residues" evidence="1">
    <location>
        <begin position="359"/>
        <end position="382"/>
    </location>
</feature>
<keyword evidence="3" id="KW-1185">Reference proteome</keyword>
<dbReference type="STRING" id="1076935.U4KXD6"/>
<dbReference type="Proteomes" id="UP000018144">
    <property type="component" value="Unassembled WGS sequence"/>
</dbReference>
<dbReference type="OrthoDB" id="5356476at2759"/>
<accession>U4KXD6</accession>
<dbReference type="AlphaFoldDB" id="U4KXD6"/>
<name>U4KXD6_PYROM</name>
<sequence length="382" mass="42238">MSTVETPAVEVDGAEARVLLTTFDLSALSPPSGTTYLSLTADFPLDQYETVLTSFSLPSFLPPSIDSLHLSLFTYGYPVGFLSALIRLLPNLRYLSAFTQLIAGTTAESFHDASTFLRTLLESGLEELVLFDVFVPPDFFPSLVGEKEWTLKKLQLLYTFRSQDQEFNSRLPTGSMAALMREGLTNIMVKIVAENEENKGFKPCAEETSRGVVERLMAWSDEKAKDVKRLSLCAFSLTGEVVDRLAKKFGNVEDVSWAVAVDGASGVKKGFMDSLGEKTRNLTIVVDPGMGFFVELMNNKDTALNTVLWNREDIEAVSKLRPGLKTVNTSILRDHQLGFSEWVKNDDGWSCRQGEGADLTDKEKAAISKREQTEGGRIEEVA</sequence>
<dbReference type="EMBL" id="HF935280">
    <property type="protein sequence ID" value="CCX06120.1"/>
    <property type="molecule type" value="Genomic_DNA"/>
</dbReference>
<feature type="region of interest" description="Disordered" evidence="1">
    <location>
        <begin position="354"/>
        <end position="382"/>
    </location>
</feature>
<gene>
    <name evidence="2" type="ORF">PCON_05707</name>
</gene>
<evidence type="ECO:0000313" key="2">
    <source>
        <dbReference type="EMBL" id="CCX06120.1"/>
    </source>
</evidence>
<proteinExistence type="predicted"/>